<dbReference type="InterPro" id="IPR013196">
    <property type="entry name" value="HTH_11"/>
</dbReference>
<dbReference type="KEGG" id="ttr:Tter_2021"/>
<dbReference type="InterPro" id="IPR057727">
    <property type="entry name" value="WCX_dom"/>
</dbReference>
<feature type="domain" description="Helix-turn-helix type 11" evidence="1">
    <location>
        <begin position="7"/>
        <end position="59"/>
    </location>
</feature>
<protein>
    <submittedName>
        <fullName evidence="4">Helix-turn-helix type 11 domain protein</fullName>
    </submittedName>
</protein>
<dbReference type="InterPro" id="IPR051534">
    <property type="entry name" value="CBASS_pafABC_assoc_protein"/>
</dbReference>
<dbReference type="Pfam" id="PF25583">
    <property type="entry name" value="WCX"/>
    <property type="match status" value="1"/>
</dbReference>
<accession>D1CGQ4</accession>
<evidence type="ECO:0000259" key="2">
    <source>
        <dbReference type="Pfam" id="PF13280"/>
    </source>
</evidence>
<dbReference type="Gene3D" id="1.10.10.10">
    <property type="entry name" value="Winged helix-like DNA-binding domain superfamily/Winged helix DNA-binding domain"/>
    <property type="match status" value="1"/>
</dbReference>
<feature type="domain" description="WYL" evidence="2">
    <location>
        <begin position="144"/>
        <end position="206"/>
    </location>
</feature>
<dbReference type="STRING" id="525904.Tter_2021"/>
<sequence length="317" mass="35995">MYHPTTRVLAALELLQAHGRMTGAELARRLEVDVRTARRYIEMLQDLGIPIEGERGRYGAYRLRPGYKLPPMMFTEDEALALTLGLLLSRRSALGAATPAIESALAKLSRVMPASLQEQVQAVEESLILDVAPAESPPDSSVILTMSLAVHKQQRVRMTYRAWNGEETEREFDPYGLVYRDGRWYTTGYCHLRRAQRLFRLDRVLCIAMLDATFERPEGFDPLQEVVRTIANIPDDWYVEVVLETSMARAQEKIPPVMGTLTESDEGVVLRCHSYDLAWMARFLVGLGYPLVVREPPELRDELRRLAAEIASYAERS</sequence>
<name>D1CGQ4_THET1</name>
<dbReference type="InterPro" id="IPR036388">
    <property type="entry name" value="WH-like_DNA-bd_sf"/>
</dbReference>
<dbReference type="Proteomes" id="UP000000323">
    <property type="component" value="Chromosome 2"/>
</dbReference>
<proteinExistence type="predicted"/>
<evidence type="ECO:0000313" key="4">
    <source>
        <dbReference type="EMBL" id="ACZ42925.1"/>
    </source>
</evidence>
<dbReference type="Pfam" id="PF08279">
    <property type="entry name" value="HTH_11"/>
    <property type="match status" value="1"/>
</dbReference>
<dbReference type="PROSITE" id="PS52050">
    <property type="entry name" value="WYL"/>
    <property type="match status" value="1"/>
</dbReference>
<dbReference type="PIRSF" id="PIRSF016838">
    <property type="entry name" value="PafC"/>
    <property type="match status" value="1"/>
</dbReference>
<keyword evidence="5" id="KW-1185">Reference proteome</keyword>
<dbReference type="SUPFAM" id="SSF46785">
    <property type="entry name" value="Winged helix' DNA-binding domain"/>
    <property type="match status" value="1"/>
</dbReference>
<dbReference type="HOGENOM" id="CLU_041141_1_1_0"/>
<dbReference type="eggNOG" id="COG2378">
    <property type="taxonomic scope" value="Bacteria"/>
</dbReference>
<gene>
    <name evidence="4" type="ordered locus">Tter_2021</name>
</gene>
<dbReference type="PANTHER" id="PTHR34580">
    <property type="match status" value="1"/>
</dbReference>
<dbReference type="InterPro" id="IPR026881">
    <property type="entry name" value="WYL_dom"/>
</dbReference>
<dbReference type="EMBL" id="CP001826">
    <property type="protein sequence ID" value="ACZ42925.1"/>
    <property type="molecule type" value="Genomic_DNA"/>
</dbReference>
<evidence type="ECO:0000259" key="1">
    <source>
        <dbReference type="Pfam" id="PF08279"/>
    </source>
</evidence>
<feature type="domain" description="WCX" evidence="3">
    <location>
        <begin position="238"/>
        <end position="311"/>
    </location>
</feature>
<evidence type="ECO:0000259" key="3">
    <source>
        <dbReference type="Pfam" id="PF25583"/>
    </source>
</evidence>
<dbReference type="InterPro" id="IPR028349">
    <property type="entry name" value="PafC-like"/>
</dbReference>
<evidence type="ECO:0000313" key="5">
    <source>
        <dbReference type="Proteomes" id="UP000000323"/>
    </source>
</evidence>
<reference evidence="5" key="1">
    <citation type="journal article" date="2010" name="Stand. Genomic Sci.">
        <title>Complete genome sequence of 'Thermobaculum terrenum' type strain (YNP1).</title>
        <authorList>
            <person name="Kiss H."/>
            <person name="Cleland D."/>
            <person name="Lapidus A."/>
            <person name="Lucas S."/>
            <person name="Glavina Del Rio T."/>
            <person name="Nolan M."/>
            <person name="Tice H."/>
            <person name="Han C."/>
            <person name="Goodwin L."/>
            <person name="Pitluck S."/>
            <person name="Liolios K."/>
            <person name="Ivanova N."/>
            <person name="Mavromatis K."/>
            <person name="Ovchinnikova G."/>
            <person name="Pati A."/>
            <person name="Chen A."/>
            <person name="Palaniappan K."/>
            <person name="Land M."/>
            <person name="Hauser L."/>
            <person name="Chang Y."/>
            <person name="Jeffries C."/>
            <person name="Lu M."/>
            <person name="Brettin T."/>
            <person name="Detter J."/>
            <person name="Goker M."/>
            <person name="Tindall B."/>
            <person name="Beck B."/>
            <person name="McDermott T."/>
            <person name="Woyke T."/>
            <person name="Bristow J."/>
            <person name="Eisen J."/>
            <person name="Markowitz V."/>
            <person name="Hugenholtz P."/>
            <person name="Kyrpides N."/>
            <person name="Klenk H."/>
            <person name="Cheng J."/>
        </authorList>
    </citation>
    <scope>NUCLEOTIDE SEQUENCE [LARGE SCALE GENOMIC DNA]</scope>
    <source>
        <strain evidence="5">ATCC BAA-798 / YNP1</strain>
    </source>
</reference>
<dbReference type="AlphaFoldDB" id="D1CGQ4"/>
<dbReference type="OrthoDB" id="5740960at2"/>
<dbReference type="InterPro" id="IPR036390">
    <property type="entry name" value="WH_DNA-bd_sf"/>
</dbReference>
<dbReference type="RefSeq" id="WP_012875956.1">
    <property type="nucleotide sequence ID" value="NC_013526.1"/>
</dbReference>
<organism evidence="4 5">
    <name type="scientific">Thermobaculum terrenum (strain ATCC BAA-798 / CCMEE 7001 / YNP1)</name>
    <dbReference type="NCBI Taxonomy" id="525904"/>
    <lineage>
        <taxon>Bacteria</taxon>
        <taxon>Bacillati</taxon>
        <taxon>Chloroflexota</taxon>
        <taxon>Chloroflexia</taxon>
        <taxon>Candidatus Thermobaculales</taxon>
        <taxon>Candidatus Thermobaculaceae</taxon>
        <taxon>Thermobaculum</taxon>
    </lineage>
</organism>
<dbReference type="Pfam" id="PF13280">
    <property type="entry name" value="WYL"/>
    <property type="match status" value="1"/>
</dbReference>
<dbReference type="PANTHER" id="PTHR34580:SF3">
    <property type="entry name" value="PROTEIN PAFB"/>
    <property type="match status" value="1"/>
</dbReference>